<protein>
    <recommendedName>
        <fullName evidence="3">Lipoprotein</fullName>
    </recommendedName>
</protein>
<dbReference type="Proteomes" id="UP001157156">
    <property type="component" value="Unassembled WGS sequence"/>
</dbReference>
<reference evidence="2" key="1">
    <citation type="journal article" date="2019" name="Int. J. Syst. Evol. Microbiol.">
        <title>The Global Catalogue of Microorganisms (GCM) 10K type strain sequencing project: providing services to taxonomists for standard genome sequencing and annotation.</title>
        <authorList>
            <consortium name="The Broad Institute Genomics Platform"/>
            <consortium name="The Broad Institute Genome Sequencing Center for Infectious Disease"/>
            <person name="Wu L."/>
            <person name="Ma J."/>
        </authorList>
    </citation>
    <scope>NUCLEOTIDE SEQUENCE [LARGE SCALE GENOMIC DNA]</scope>
    <source>
        <strain evidence="2">NBRC 111146</strain>
    </source>
</reference>
<dbReference type="PROSITE" id="PS51257">
    <property type="entry name" value="PROKAR_LIPOPROTEIN"/>
    <property type="match status" value="1"/>
</dbReference>
<gene>
    <name evidence="1" type="ORF">GCM10007931_14750</name>
</gene>
<comment type="caution">
    <text evidence="1">The sequence shown here is derived from an EMBL/GenBank/DDBJ whole genome shotgun (WGS) entry which is preliminary data.</text>
</comment>
<dbReference type="RefSeq" id="WP_089122890.1">
    <property type="nucleotide sequence ID" value="NZ_BSPV01000004.1"/>
</dbReference>
<evidence type="ECO:0000313" key="2">
    <source>
        <dbReference type="Proteomes" id="UP001157156"/>
    </source>
</evidence>
<evidence type="ECO:0000313" key="1">
    <source>
        <dbReference type="EMBL" id="GLT14500.1"/>
    </source>
</evidence>
<keyword evidence="2" id="KW-1185">Reference proteome</keyword>
<organism evidence="1 2">
    <name type="scientific">Vibrio algivorus</name>
    <dbReference type="NCBI Taxonomy" id="1667024"/>
    <lineage>
        <taxon>Bacteria</taxon>
        <taxon>Pseudomonadati</taxon>
        <taxon>Pseudomonadota</taxon>
        <taxon>Gammaproteobacteria</taxon>
        <taxon>Vibrionales</taxon>
        <taxon>Vibrionaceae</taxon>
        <taxon>Vibrio</taxon>
    </lineage>
</organism>
<accession>A0ABQ6EMZ5</accession>
<name>A0ABQ6EMZ5_9VIBR</name>
<dbReference type="EMBL" id="BSPV01000004">
    <property type="protein sequence ID" value="GLT14500.1"/>
    <property type="molecule type" value="Genomic_DNA"/>
</dbReference>
<sequence>MLKQLLLATTVCITLSACNDSSSSNSEPSESLTELNFSSLTNVSSIARIDGSNDNEGTHLIGFDSNGSTIGDISNVNVDKFTPVSNGGFIVEVTENHRSHYQYQNLSDSVEQHDPINHTYRKPVWYYVQTSTSDDGTIQAGEYFLISDNKDLPEFIGENSKGLLVFSNGETFNTSSYTRGHFYNNLKLNTKSIIDAISKLTDENSNESIIEVLEQLIENKTLEKAKHIIQISGDTLLSTSTNLGDVLIETNKGAPASFSNEICNSDKLTVAQQITCKTVVIPAINSGVVSGLLGIDNKIKNLSNVNQILTVHNSELTLLNTGLLNSDAELDESLAGGWDGEIALNPRNQDDAQTLALSRSFNGNDCDDGNKQCLYSISETESETGPLTNKVKTLTSDFVINANTGFETGSEAGQIEGGQQNYLWVNDHYIVIKESTQISIIKREDNSISTILAGTEIDTINLTDDSQLYITATDSSGQTAAYIYDIASGAGLDTPITNEKLHAFKALIK</sequence>
<evidence type="ECO:0008006" key="3">
    <source>
        <dbReference type="Google" id="ProtNLM"/>
    </source>
</evidence>
<proteinExistence type="predicted"/>